<dbReference type="AlphaFoldDB" id="W0F2L8"/>
<dbReference type="InterPro" id="IPR018391">
    <property type="entry name" value="PQQ_b-propeller_rpt"/>
</dbReference>
<dbReference type="InterPro" id="IPR015943">
    <property type="entry name" value="WD40/YVTN_repeat-like_dom_sf"/>
</dbReference>
<gene>
    <name evidence="3" type="ORF">NIASO_05070</name>
</gene>
<proteinExistence type="predicted"/>
<protein>
    <recommendedName>
        <fullName evidence="2">Pyrrolo-quinoline quinone repeat domain-containing protein</fullName>
    </recommendedName>
</protein>
<evidence type="ECO:0000313" key="3">
    <source>
        <dbReference type="EMBL" id="AHF17275.1"/>
    </source>
</evidence>
<feature type="domain" description="Pyrrolo-quinoline quinone repeat" evidence="2">
    <location>
        <begin position="267"/>
        <end position="432"/>
    </location>
</feature>
<dbReference type="Pfam" id="PF13360">
    <property type="entry name" value="PQQ_2"/>
    <property type="match status" value="1"/>
</dbReference>
<organism evidence="3 4">
    <name type="scientific">Niabella soli DSM 19437</name>
    <dbReference type="NCBI Taxonomy" id="929713"/>
    <lineage>
        <taxon>Bacteria</taxon>
        <taxon>Pseudomonadati</taxon>
        <taxon>Bacteroidota</taxon>
        <taxon>Chitinophagia</taxon>
        <taxon>Chitinophagales</taxon>
        <taxon>Chitinophagaceae</taxon>
        <taxon>Niabella</taxon>
    </lineage>
</organism>
<name>W0F2L8_9BACT</name>
<dbReference type="PANTHER" id="PTHR34512">
    <property type="entry name" value="CELL SURFACE PROTEIN"/>
    <property type="match status" value="1"/>
</dbReference>
<dbReference type="OrthoDB" id="1776264at2"/>
<dbReference type="SUPFAM" id="SSF50998">
    <property type="entry name" value="Quinoprotein alcohol dehydrogenase-like"/>
    <property type="match status" value="2"/>
</dbReference>
<dbReference type="SMART" id="SM00564">
    <property type="entry name" value="PQQ"/>
    <property type="match status" value="4"/>
</dbReference>
<dbReference type="InterPro" id="IPR011047">
    <property type="entry name" value="Quinoprotein_ADH-like_sf"/>
</dbReference>
<feature type="chain" id="PRO_5004788258" description="Pyrrolo-quinoline quinone repeat domain-containing protein" evidence="1">
    <location>
        <begin position="21"/>
        <end position="480"/>
    </location>
</feature>
<dbReference type="EMBL" id="CP007035">
    <property type="protein sequence ID" value="AHF17275.1"/>
    <property type="molecule type" value="Genomic_DNA"/>
</dbReference>
<dbReference type="Gene3D" id="2.130.10.10">
    <property type="entry name" value="YVTN repeat-like/Quinoprotein amine dehydrogenase"/>
    <property type="match status" value="1"/>
</dbReference>
<keyword evidence="4" id="KW-1185">Reference proteome</keyword>
<evidence type="ECO:0000313" key="4">
    <source>
        <dbReference type="Proteomes" id="UP000003586"/>
    </source>
</evidence>
<sequence>MKKITFILLFLLCVVSILKAQVPDDAPEARAAAIARLQKAASCQSCNGSPALFMPYGTSCNSREFQAPPILAAPKKQWEINPGWWGVWTPVLIGNLVLAGSCNNDDNAGLSAIDKQTGKTVWRIGNICATGNRRGSTGNIALYELPSGEALLVYPREDGGPTDYYVINIKTGKIVRTLTPAKTGTLRYRGGIFTTLNQSQKEGNSYISALSSDLKSILWQNKEFKLAMPDKSDPLYTPTFSAPASWGGILFQTARNKDQGEPFTRQLQAIDLRTGKTLWRHTAQSVMLKRNEKSYRSDDGIPMIADGKVIIRVQAMAWPNAYAAGLRALDPNSGKILWTTQSAPGLHILSHVAACSMLVTEVQLNGKKELWGYRLNDGTIAWRRVISKNAQLMTSSGGVFYVGERILDNENNYKDHLLQGFDGLTGTLLWTGSYPDHYFGLGNSNNSWDIENPNASTPVWTIDRDGAIYGVTLRGVFKLK</sequence>
<keyword evidence="1" id="KW-0732">Signal</keyword>
<dbReference type="KEGG" id="nso:NIASO_05070"/>
<dbReference type="Proteomes" id="UP000003586">
    <property type="component" value="Chromosome"/>
</dbReference>
<reference evidence="3 4" key="1">
    <citation type="submission" date="2013-12" db="EMBL/GenBank/DDBJ databases">
        <authorList>
            <consortium name="DOE Joint Genome Institute"/>
            <person name="Eisen J."/>
            <person name="Huntemann M."/>
            <person name="Han J."/>
            <person name="Chen A."/>
            <person name="Kyrpides N."/>
            <person name="Mavromatis K."/>
            <person name="Markowitz V."/>
            <person name="Palaniappan K."/>
            <person name="Ivanova N."/>
            <person name="Schaumberg A."/>
            <person name="Pati A."/>
            <person name="Liolios K."/>
            <person name="Nordberg H.P."/>
            <person name="Cantor M.N."/>
            <person name="Hua S.X."/>
            <person name="Woyke T."/>
        </authorList>
    </citation>
    <scope>NUCLEOTIDE SEQUENCE [LARGE SCALE GENOMIC DNA]</scope>
    <source>
        <strain evidence="4">DSM 19437</strain>
    </source>
</reference>
<evidence type="ECO:0000259" key="2">
    <source>
        <dbReference type="Pfam" id="PF13360"/>
    </source>
</evidence>
<feature type="signal peptide" evidence="1">
    <location>
        <begin position="1"/>
        <end position="20"/>
    </location>
</feature>
<evidence type="ECO:0000256" key="1">
    <source>
        <dbReference type="SAM" id="SignalP"/>
    </source>
</evidence>
<dbReference type="PANTHER" id="PTHR34512:SF30">
    <property type="entry name" value="OUTER MEMBRANE PROTEIN ASSEMBLY FACTOR BAMB"/>
    <property type="match status" value="1"/>
</dbReference>
<dbReference type="HOGENOM" id="CLU_568398_0_0_10"/>
<accession>W0F2L8</accession>
<dbReference type="InterPro" id="IPR002372">
    <property type="entry name" value="PQQ_rpt_dom"/>
</dbReference>
<dbReference type="STRING" id="929713.NIASO_05070"/>
<dbReference type="RefSeq" id="WP_008583073.1">
    <property type="nucleotide sequence ID" value="NZ_CP007035.1"/>
</dbReference>